<feature type="transmembrane region" description="Helical" evidence="1">
    <location>
        <begin position="88"/>
        <end position="108"/>
    </location>
</feature>
<proteinExistence type="predicted"/>
<accession>A0AA46SH78</accession>
<gene>
    <name evidence="2" type="ORF">OD459_12840</name>
</gene>
<evidence type="ECO:0000313" key="3">
    <source>
        <dbReference type="Proteomes" id="UP001163104"/>
    </source>
</evidence>
<dbReference type="RefSeq" id="WP_263599066.1">
    <property type="nucleotide sequence ID" value="NZ_CP107027.1"/>
</dbReference>
<dbReference type="Proteomes" id="UP001163104">
    <property type="component" value="Chromosome"/>
</dbReference>
<dbReference type="EMBL" id="CP107027">
    <property type="protein sequence ID" value="UYG93174.1"/>
    <property type="molecule type" value="Genomic_DNA"/>
</dbReference>
<organism evidence="2 3">
    <name type="scientific">Cytobacillus firmus</name>
    <name type="common">Bacillus firmus</name>
    <dbReference type="NCBI Taxonomy" id="1399"/>
    <lineage>
        <taxon>Bacteria</taxon>
        <taxon>Bacillati</taxon>
        <taxon>Bacillota</taxon>
        <taxon>Bacilli</taxon>
        <taxon>Bacillales</taxon>
        <taxon>Bacillaceae</taxon>
        <taxon>Cytobacillus</taxon>
    </lineage>
</organism>
<feature type="transmembrane region" description="Helical" evidence="1">
    <location>
        <begin position="25"/>
        <end position="51"/>
    </location>
</feature>
<evidence type="ECO:0000256" key="1">
    <source>
        <dbReference type="SAM" id="Phobius"/>
    </source>
</evidence>
<dbReference type="AlphaFoldDB" id="A0AA46SH78"/>
<keyword evidence="1" id="KW-0812">Transmembrane</keyword>
<feature type="transmembrane region" description="Helical" evidence="1">
    <location>
        <begin position="123"/>
        <end position="141"/>
    </location>
</feature>
<feature type="transmembrane region" description="Helical" evidence="1">
    <location>
        <begin position="57"/>
        <end position="76"/>
    </location>
</feature>
<sequence length="184" mass="21249">MKLKFLKRIFRKADNKEKDYDKSFLLYEVMDFTSVYIGIALIILGGISFYFEGLGELFLIPAAICALCLSFADFLALKPKKNQYDIKIHQFLMFSAIASLVLIGPVVYEFSTVAKYLSEYEKSFTFIALGLTIGSLAIRSLNRNINYHSEKINKLIDINNDLIHKIERYETLFQELEKKSKNED</sequence>
<name>A0AA46SH78_CYTFI</name>
<keyword evidence="1" id="KW-0472">Membrane</keyword>
<keyword evidence="1" id="KW-1133">Transmembrane helix</keyword>
<evidence type="ECO:0000313" key="2">
    <source>
        <dbReference type="EMBL" id="UYG93174.1"/>
    </source>
</evidence>
<reference evidence="2" key="1">
    <citation type="submission" date="2022-10" db="EMBL/GenBank/DDBJ databases">
        <title>Mechanism of multi-heavy metal repair in Cytobacillus Firmus M7.</title>
        <authorList>
            <person name="Li X."/>
            <person name="Yu C."/>
        </authorList>
    </citation>
    <scope>NUCLEOTIDE SEQUENCE</scope>
    <source>
        <strain evidence="2">M7</strain>
    </source>
</reference>
<protein>
    <submittedName>
        <fullName evidence="2">Uncharacterized protein</fullName>
    </submittedName>
</protein>